<feature type="non-terminal residue" evidence="1">
    <location>
        <position position="129"/>
    </location>
</feature>
<evidence type="ECO:0000313" key="1">
    <source>
        <dbReference type="EMBL" id="CAF5183385.1"/>
    </source>
</evidence>
<dbReference type="EMBL" id="CAJOBJ010331505">
    <property type="protein sequence ID" value="CAF5183385.1"/>
    <property type="molecule type" value="Genomic_DNA"/>
</dbReference>
<proteinExistence type="predicted"/>
<organism evidence="1 2">
    <name type="scientific">Rotaria magnacalcarata</name>
    <dbReference type="NCBI Taxonomy" id="392030"/>
    <lineage>
        <taxon>Eukaryota</taxon>
        <taxon>Metazoa</taxon>
        <taxon>Spiralia</taxon>
        <taxon>Gnathifera</taxon>
        <taxon>Rotifera</taxon>
        <taxon>Eurotatoria</taxon>
        <taxon>Bdelloidea</taxon>
        <taxon>Philodinida</taxon>
        <taxon>Philodinidae</taxon>
        <taxon>Rotaria</taxon>
    </lineage>
</organism>
<evidence type="ECO:0000313" key="2">
    <source>
        <dbReference type="Proteomes" id="UP000681720"/>
    </source>
</evidence>
<sequence length="129" mass="14045">MEPDRYNTNLLQSNDSQTSPIYMAQQQITSQTIANSLRSSSSSDSFNDSSVSVAKISTIPRCRTSTLSNTAVETPQLTYRFISTENSNVVVSSPLTFAAVSITNEDNKMTSFFQPISVGDISPVSYGEI</sequence>
<feature type="non-terminal residue" evidence="1">
    <location>
        <position position="1"/>
    </location>
</feature>
<reference evidence="1" key="1">
    <citation type="submission" date="2021-02" db="EMBL/GenBank/DDBJ databases">
        <authorList>
            <person name="Nowell W R."/>
        </authorList>
    </citation>
    <scope>NUCLEOTIDE SEQUENCE</scope>
</reference>
<name>A0A8S3HIX7_9BILA</name>
<dbReference type="AlphaFoldDB" id="A0A8S3HIX7"/>
<accession>A0A8S3HIX7</accession>
<dbReference type="Proteomes" id="UP000681720">
    <property type="component" value="Unassembled WGS sequence"/>
</dbReference>
<protein>
    <submittedName>
        <fullName evidence="1">Uncharacterized protein</fullName>
    </submittedName>
</protein>
<comment type="caution">
    <text evidence="1">The sequence shown here is derived from an EMBL/GenBank/DDBJ whole genome shotgun (WGS) entry which is preliminary data.</text>
</comment>
<gene>
    <name evidence="1" type="ORF">GIL414_LOCUS70104</name>
</gene>